<reference evidence="2 3" key="1">
    <citation type="submission" date="2019-10" db="EMBL/GenBank/DDBJ databases">
        <title>Genome sequence of Phaeocystidibacter marisrubri JCM30614 (type strain).</title>
        <authorList>
            <person name="Bowman J.P."/>
        </authorList>
    </citation>
    <scope>NUCLEOTIDE SEQUENCE [LARGE SCALE GENOMIC DNA]</scope>
    <source>
        <strain evidence="2 3">JCM 30614</strain>
    </source>
</reference>
<keyword evidence="1" id="KW-0812">Transmembrane</keyword>
<keyword evidence="1" id="KW-1133">Transmembrane helix</keyword>
<gene>
    <name evidence="2" type="ORF">F8C82_01255</name>
</gene>
<evidence type="ECO:0008006" key="4">
    <source>
        <dbReference type="Google" id="ProtNLM"/>
    </source>
</evidence>
<dbReference type="OrthoDB" id="1118259at2"/>
<feature type="transmembrane region" description="Helical" evidence="1">
    <location>
        <begin position="110"/>
        <end position="131"/>
    </location>
</feature>
<sequence length="213" mass="24372">MSSTDQVYLKMSPIKKFWNRQITLHRYFRISGGYKFMGKNLLRLLLFLAVFAAAAWLLNKYVFNFSDFSEEITEKYSTWAVISWLFASEVIVGVLPPEAFIVWAKSFPQPYLMVGILATVSYAGGLISFIIGTRLYRLPRIHDWVDQKFSLQIKQIKKYGGLLIAIAALTPLPYPLISMIAGLAGIRMSLFARVALIRYVRFFIWAGVLFGTF</sequence>
<keyword evidence="1" id="KW-0472">Membrane</keyword>
<name>A0A6L3ZGL2_9FLAO</name>
<proteinExistence type="predicted"/>
<dbReference type="EMBL" id="WBVQ01000001">
    <property type="protein sequence ID" value="KAB2817051.1"/>
    <property type="molecule type" value="Genomic_DNA"/>
</dbReference>
<dbReference type="AlphaFoldDB" id="A0A6L3ZGL2"/>
<feature type="transmembrane region" description="Helical" evidence="1">
    <location>
        <begin position="159"/>
        <end position="184"/>
    </location>
</feature>
<accession>A0A6L3ZGL2</accession>
<feature type="transmembrane region" description="Helical" evidence="1">
    <location>
        <begin position="79"/>
        <end position="104"/>
    </location>
</feature>
<feature type="transmembrane region" description="Helical" evidence="1">
    <location>
        <begin position="41"/>
        <end position="58"/>
    </location>
</feature>
<keyword evidence="3" id="KW-1185">Reference proteome</keyword>
<dbReference type="RefSeq" id="WP_151691622.1">
    <property type="nucleotide sequence ID" value="NZ_BMGX01000002.1"/>
</dbReference>
<evidence type="ECO:0000313" key="2">
    <source>
        <dbReference type="EMBL" id="KAB2817051.1"/>
    </source>
</evidence>
<feature type="transmembrane region" description="Helical" evidence="1">
    <location>
        <begin position="190"/>
        <end position="210"/>
    </location>
</feature>
<organism evidence="2 3">
    <name type="scientific">Phaeocystidibacter marisrubri</name>
    <dbReference type="NCBI Taxonomy" id="1577780"/>
    <lineage>
        <taxon>Bacteria</taxon>
        <taxon>Pseudomonadati</taxon>
        <taxon>Bacteroidota</taxon>
        <taxon>Flavobacteriia</taxon>
        <taxon>Flavobacteriales</taxon>
        <taxon>Phaeocystidibacteraceae</taxon>
        <taxon>Phaeocystidibacter</taxon>
    </lineage>
</organism>
<protein>
    <recommendedName>
        <fullName evidence="4">VTT domain-containing protein</fullName>
    </recommendedName>
</protein>
<evidence type="ECO:0000313" key="3">
    <source>
        <dbReference type="Proteomes" id="UP000484164"/>
    </source>
</evidence>
<evidence type="ECO:0000256" key="1">
    <source>
        <dbReference type="SAM" id="Phobius"/>
    </source>
</evidence>
<comment type="caution">
    <text evidence="2">The sequence shown here is derived from an EMBL/GenBank/DDBJ whole genome shotgun (WGS) entry which is preliminary data.</text>
</comment>
<dbReference type="Proteomes" id="UP000484164">
    <property type="component" value="Unassembled WGS sequence"/>
</dbReference>